<dbReference type="SMART" id="SM00916">
    <property type="entry name" value="L51_S25_CI-B8"/>
    <property type="match status" value="1"/>
</dbReference>
<dbReference type="AlphaFoldDB" id="A0AAD9NHV4"/>
<evidence type="ECO:0000256" key="4">
    <source>
        <dbReference type="ARBA" id="ARBA00023128"/>
    </source>
</evidence>
<organism evidence="8 9">
    <name type="scientific">Ridgeia piscesae</name>
    <name type="common">Tubeworm</name>
    <dbReference type="NCBI Taxonomy" id="27915"/>
    <lineage>
        <taxon>Eukaryota</taxon>
        <taxon>Metazoa</taxon>
        <taxon>Spiralia</taxon>
        <taxon>Lophotrochozoa</taxon>
        <taxon>Annelida</taxon>
        <taxon>Polychaeta</taxon>
        <taxon>Sedentaria</taxon>
        <taxon>Canalipalpata</taxon>
        <taxon>Sabellida</taxon>
        <taxon>Siboglinidae</taxon>
        <taxon>Ridgeia</taxon>
    </lineage>
</organism>
<evidence type="ECO:0000256" key="1">
    <source>
        <dbReference type="ARBA" id="ARBA00004173"/>
    </source>
</evidence>
<dbReference type="InterPro" id="IPR039927">
    <property type="entry name" value="Ribosomal_mL43"/>
</dbReference>
<dbReference type="GO" id="GO:0003735">
    <property type="term" value="F:structural constituent of ribosome"/>
    <property type="evidence" value="ECO:0007669"/>
    <property type="project" value="InterPro"/>
</dbReference>
<accession>A0AAD9NHV4</accession>
<name>A0AAD9NHV4_RIDPI</name>
<evidence type="ECO:0000256" key="3">
    <source>
        <dbReference type="ARBA" id="ARBA00022980"/>
    </source>
</evidence>
<dbReference type="Proteomes" id="UP001209878">
    <property type="component" value="Unassembled WGS sequence"/>
</dbReference>
<keyword evidence="9" id="KW-1185">Reference proteome</keyword>
<keyword evidence="5" id="KW-0687">Ribonucleoprotein</keyword>
<evidence type="ECO:0000313" key="9">
    <source>
        <dbReference type="Proteomes" id="UP001209878"/>
    </source>
</evidence>
<dbReference type="PANTHER" id="PTHR21396:SF2">
    <property type="entry name" value="LARGE RIBOSOMAL SUBUNIT PROTEIN ML43"/>
    <property type="match status" value="1"/>
</dbReference>
<evidence type="ECO:0000256" key="2">
    <source>
        <dbReference type="ARBA" id="ARBA00006073"/>
    </source>
</evidence>
<evidence type="ECO:0000313" key="8">
    <source>
        <dbReference type="EMBL" id="KAK2168851.1"/>
    </source>
</evidence>
<reference evidence="8" key="1">
    <citation type="journal article" date="2023" name="Mol. Biol. Evol.">
        <title>Third-Generation Sequencing Reveals the Adaptive Role of the Epigenome in Three Deep-Sea Polychaetes.</title>
        <authorList>
            <person name="Perez M."/>
            <person name="Aroh O."/>
            <person name="Sun Y."/>
            <person name="Lan Y."/>
            <person name="Juniper S.K."/>
            <person name="Young C.R."/>
            <person name="Angers B."/>
            <person name="Qian P.Y."/>
        </authorList>
    </citation>
    <scope>NUCLEOTIDE SEQUENCE</scope>
    <source>
        <strain evidence="8">R07B-5</strain>
    </source>
</reference>
<keyword evidence="3" id="KW-0689">Ribosomal protein</keyword>
<evidence type="ECO:0000256" key="5">
    <source>
        <dbReference type="ARBA" id="ARBA00023274"/>
    </source>
</evidence>
<dbReference type="InterPro" id="IPR036249">
    <property type="entry name" value="Thioredoxin-like_sf"/>
</dbReference>
<dbReference type="Gene3D" id="3.40.30.10">
    <property type="entry name" value="Glutaredoxin"/>
    <property type="match status" value="1"/>
</dbReference>
<comment type="caution">
    <text evidence="8">The sequence shown here is derived from an EMBL/GenBank/DDBJ whole genome shotgun (WGS) entry which is preliminary data.</text>
</comment>
<dbReference type="InterPro" id="IPR007741">
    <property type="entry name" value="Ribosomal_mL43/mS25/NADH_DH"/>
</dbReference>
<dbReference type="GO" id="GO:0005762">
    <property type="term" value="C:mitochondrial large ribosomal subunit"/>
    <property type="evidence" value="ECO:0007669"/>
    <property type="project" value="TreeGrafter"/>
</dbReference>
<gene>
    <name evidence="8" type="ORF">NP493_1215g00002</name>
</gene>
<dbReference type="Pfam" id="PF05047">
    <property type="entry name" value="L51_S25_CI-B8"/>
    <property type="match status" value="1"/>
</dbReference>
<comment type="subcellular location">
    <subcellularLocation>
        <location evidence="1">Mitochondrion</location>
    </subcellularLocation>
</comment>
<sequence length="187" mass="21048">MSHATIPSGFVKSALQNGAGRYVCQLQRLTLVFCKSSGGSRGLRDFVEKHLLEFTQKNPGVVVYLQPRRHRPPKLVAEYLNGRREEIPVATHNDETICQWVNHLRTHSGNETVRLRKTWHTDTPSIQGPWTPFTNKDTRLNVTQLPSEELSRFQPTEPSATEKLLRLAEQLRAKDAVKGGGETGTPV</sequence>
<dbReference type="SUPFAM" id="SSF52833">
    <property type="entry name" value="Thioredoxin-like"/>
    <property type="match status" value="1"/>
</dbReference>
<dbReference type="PANTHER" id="PTHR21396">
    <property type="entry name" value="39S RIBOSOMAL PROTEIN L43"/>
    <property type="match status" value="1"/>
</dbReference>
<comment type="similarity">
    <text evidence="2">Belongs to the mitochondrion-specific ribosomal protein mL43 family.</text>
</comment>
<dbReference type="EMBL" id="JAODUO010001213">
    <property type="protein sequence ID" value="KAK2168851.1"/>
    <property type="molecule type" value="Genomic_DNA"/>
</dbReference>
<protein>
    <recommendedName>
        <fullName evidence="6">Large ribosomal subunit protein mL43</fullName>
    </recommendedName>
</protein>
<evidence type="ECO:0000259" key="7">
    <source>
        <dbReference type="SMART" id="SM00916"/>
    </source>
</evidence>
<evidence type="ECO:0000256" key="6">
    <source>
        <dbReference type="ARBA" id="ARBA00035188"/>
    </source>
</evidence>
<feature type="domain" description="Ribosomal protein/NADH dehydrogenase" evidence="7">
    <location>
        <begin position="35"/>
        <end position="108"/>
    </location>
</feature>
<proteinExistence type="inferred from homology"/>
<keyword evidence="4" id="KW-0496">Mitochondrion</keyword>
<dbReference type="GO" id="GO:0032543">
    <property type="term" value="P:mitochondrial translation"/>
    <property type="evidence" value="ECO:0007669"/>
    <property type="project" value="InterPro"/>
</dbReference>